<dbReference type="GO" id="GO:0046872">
    <property type="term" value="F:metal ion binding"/>
    <property type="evidence" value="ECO:0007669"/>
    <property type="project" value="UniProtKB-KW"/>
</dbReference>
<evidence type="ECO:0000256" key="8">
    <source>
        <dbReference type="ARBA" id="ARBA00022741"/>
    </source>
</evidence>
<feature type="binding site" evidence="13">
    <location>
        <position position="103"/>
    </location>
    <ligand>
        <name>ATP</name>
        <dbReference type="ChEBI" id="CHEBI:30616"/>
    </ligand>
</feature>
<dbReference type="EC" id="2.7.4.6" evidence="3"/>
<keyword evidence="10" id="KW-0067">ATP-binding</keyword>
<dbReference type="CDD" id="cd04413">
    <property type="entry name" value="NDPk_I"/>
    <property type="match status" value="1"/>
</dbReference>
<comment type="similarity">
    <text evidence="2 13 14">Belongs to the NDK family.</text>
</comment>
<dbReference type="InterPro" id="IPR036850">
    <property type="entry name" value="NDK-like_dom_sf"/>
</dbReference>
<dbReference type="AlphaFoldDB" id="A6DSR8"/>
<evidence type="ECO:0000256" key="6">
    <source>
        <dbReference type="ARBA" id="ARBA00022679"/>
    </source>
</evidence>
<dbReference type="SUPFAM" id="SSF54919">
    <property type="entry name" value="Nucleoside diphosphate kinase, NDK"/>
    <property type="match status" value="1"/>
</dbReference>
<feature type="binding site" evidence="13">
    <location>
        <position position="58"/>
    </location>
    <ligand>
        <name>ATP</name>
        <dbReference type="ChEBI" id="CHEBI:30616"/>
    </ligand>
</feature>
<evidence type="ECO:0000256" key="2">
    <source>
        <dbReference type="ARBA" id="ARBA00008142"/>
    </source>
</evidence>
<evidence type="ECO:0000256" key="12">
    <source>
        <dbReference type="ARBA" id="ARBA00023080"/>
    </source>
</evidence>
<dbReference type="FunFam" id="3.30.70.141:FF:000003">
    <property type="entry name" value="Nucleoside diphosphate kinase"/>
    <property type="match status" value="1"/>
</dbReference>
<keyword evidence="9 17" id="KW-0418">Kinase</keyword>
<dbReference type="PRINTS" id="PR01243">
    <property type="entry name" value="NUCDPKINASE"/>
</dbReference>
<dbReference type="PROSITE" id="PS51374">
    <property type="entry name" value="NDPK_LIKE"/>
    <property type="match status" value="1"/>
</dbReference>
<dbReference type="GO" id="GO:0006241">
    <property type="term" value="P:CTP biosynthetic process"/>
    <property type="evidence" value="ECO:0007669"/>
    <property type="project" value="InterPro"/>
</dbReference>
<accession>A6DSR8</accession>
<dbReference type="GO" id="GO:0006228">
    <property type="term" value="P:UTP biosynthetic process"/>
    <property type="evidence" value="ECO:0007669"/>
    <property type="project" value="InterPro"/>
</dbReference>
<evidence type="ECO:0000256" key="1">
    <source>
        <dbReference type="ARBA" id="ARBA00001946"/>
    </source>
</evidence>
<dbReference type="GO" id="GO:0006183">
    <property type="term" value="P:GTP biosynthetic process"/>
    <property type="evidence" value="ECO:0007669"/>
    <property type="project" value="InterPro"/>
</dbReference>
<evidence type="ECO:0000256" key="5">
    <source>
        <dbReference type="ARBA" id="ARBA00022553"/>
    </source>
</evidence>
<dbReference type="EMBL" id="ABCK01000032">
    <property type="protein sequence ID" value="EDM25321.1"/>
    <property type="molecule type" value="Genomic_DNA"/>
</dbReference>
<evidence type="ECO:0000256" key="9">
    <source>
        <dbReference type="ARBA" id="ARBA00022777"/>
    </source>
</evidence>
<evidence type="ECO:0000313" key="17">
    <source>
        <dbReference type="EMBL" id="EDM25321.1"/>
    </source>
</evidence>
<protein>
    <recommendedName>
        <fullName evidence="4">Nucleoside diphosphate kinase</fullName>
        <ecNumber evidence="3">2.7.4.6</ecNumber>
    </recommendedName>
</protein>
<dbReference type="Proteomes" id="UP000004947">
    <property type="component" value="Unassembled WGS sequence"/>
</dbReference>
<evidence type="ECO:0000256" key="11">
    <source>
        <dbReference type="ARBA" id="ARBA00022842"/>
    </source>
</evidence>
<evidence type="ECO:0000256" key="13">
    <source>
        <dbReference type="PROSITE-ProRule" id="PRU00706"/>
    </source>
</evidence>
<evidence type="ECO:0000256" key="14">
    <source>
        <dbReference type="RuleBase" id="RU004011"/>
    </source>
</evidence>
<evidence type="ECO:0000259" key="16">
    <source>
        <dbReference type="SMART" id="SM00562"/>
    </source>
</evidence>
<dbReference type="NCBIfam" id="NF001908">
    <property type="entry name" value="PRK00668.1"/>
    <property type="match status" value="1"/>
</dbReference>
<evidence type="ECO:0000256" key="15">
    <source>
        <dbReference type="SAM" id="MobiDB-lite"/>
    </source>
</evidence>
<feature type="binding site" evidence="13">
    <location>
        <position position="124"/>
    </location>
    <ligand>
        <name>ATP</name>
        <dbReference type="ChEBI" id="CHEBI:30616"/>
    </ligand>
</feature>
<dbReference type="Pfam" id="PF00334">
    <property type="entry name" value="NDK"/>
    <property type="match status" value="1"/>
</dbReference>
<keyword evidence="12" id="KW-0546">Nucleotide metabolism</keyword>
<keyword evidence="5" id="KW-0597">Phosphoprotein</keyword>
<feature type="active site" description="Pros-phosphohistidine intermediate" evidence="13">
    <location>
        <position position="127"/>
    </location>
</feature>
<evidence type="ECO:0000256" key="3">
    <source>
        <dbReference type="ARBA" id="ARBA00012966"/>
    </source>
</evidence>
<keyword evidence="8" id="KW-0547">Nucleotide-binding</keyword>
<sequence length="161" mass="17745">MYEKSLIIIKPDGVQRGLVGNIITRFENAGLKIHGMKFVQPTQEMARAHYSEHVDKGFYPTVEEYILSGPVLVFALGGINSVKKIRLMVGATEPASSAPGTIRGDFAHQSYPAPGEPDDKPIRNLIHASGSSEEAVTEVKLWFNDDEIIEYGKITDELLAF</sequence>
<feature type="binding site" evidence="13">
    <location>
        <position position="86"/>
    </location>
    <ligand>
        <name>ATP</name>
        <dbReference type="ChEBI" id="CHEBI:30616"/>
    </ligand>
</feature>
<keyword evidence="18" id="KW-1185">Reference proteome</keyword>
<dbReference type="PANTHER" id="PTHR11349">
    <property type="entry name" value="NUCLEOSIDE DIPHOSPHATE KINASE"/>
    <property type="match status" value="1"/>
</dbReference>
<dbReference type="InterPro" id="IPR034907">
    <property type="entry name" value="NDK-like_dom"/>
</dbReference>
<keyword evidence="11" id="KW-0460">Magnesium</keyword>
<comment type="cofactor">
    <cofactor evidence="1">
        <name>Mg(2+)</name>
        <dbReference type="ChEBI" id="CHEBI:18420"/>
    </cofactor>
</comment>
<gene>
    <name evidence="17" type="ORF">LNTAR_03549</name>
</gene>
<evidence type="ECO:0000313" key="18">
    <source>
        <dbReference type="Proteomes" id="UP000004947"/>
    </source>
</evidence>
<feature type="binding site" evidence="13">
    <location>
        <position position="10"/>
    </location>
    <ligand>
        <name>ATP</name>
        <dbReference type="ChEBI" id="CHEBI:30616"/>
    </ligand>
</feature>
<name>A6DSR8_9BACT</name>
<comment type="caution">
    <text evidence="17">The sequence shown here is derived from an EMBL/GenBank/DDBJ whole genome shotgun (WGS) entry which is preliminary data.</text>
</comment>
<dbReference type="eggNOG" id="COG0105">
    <property type="taxonomic scope" value="Bacteria"/>
</dbReference>
<proteinExistence type="inferred from homology"/>
<dbReference type="Gene3D" id="3.30.70.141">
    <property type="entry name" value="Nucleoside diphosphate kinase-like domain"/>
    <property type="match status" value="1"/>
</dbReference>
<dbReference type="STRING" id="313628.LNTAR_03549"/>
<dbReference type="InterPro" id="IPR001564">
    <property type="entry name" value="Nucleoside_diP_kinase"/>
</dbReference>
<evidence type="ECO:0000256" key="4">
    <source>
        <dbReference type="ARBA" id="ARBA00017632"/>
    </source>
</evidence>
<reference evidence="17 18" key="1">
    <citation type="journal article" date="2010" name="J. Bacteriol.">
        <title>Genome sequence of Lentisphaera araneosa HTCC2155T, the type species of the order Lentisphaerales in the phylum Lentisphaerae.</title>
        <authorList>
            <person name="Thrash J.C."/>
            <person name="Cho J.C."/>
            <person name="Vergin K.L."/>
            <person name="Morris R.M."/>
            <person name="Giovannoni S.J."/>
        </authorList>
    </citation>
    <scope>NUCLEOTIDE SEQUENCE [LARGE SCALE GENOMIC DNA]</scope>
    <source>
        <strain evidence="17 18">HTCC2155</strain>
    </source>
</reference>
<feature type="domain" description="Nucleoside diphosphate kinase-like" evidence="16">
    <location>
        <begin position="2"/>
        <end position="150"/>
    </location>
</feature>
<keyword evidence="7" id="KW-0479">Metal-binding</keyword>
<dbReference type="GO" id="GO:0005524">
    <property type="term" value="F:ATP binding"/>
    <property type="evidence" value="ECO:0007669"/>
    <property type="project" value="UniProtKB-KW"/>
</dbReference>
<dbReference type="RefSeq" id="WP_007280877.1">
    <property type="nucleotide sequence ID" value="NZ_ABCK01000032.1"/>
</dbReference>
<dbReference type="SMART" id="SM00562">
    <property type="entry name" value="NDK"/>
    <property type="match status" value="1"/>
</dbReference>
<evidence type="ECO:0000256" key="7">
    <source>
        <dbReference type="ARBA" id="ARBA00022723"/>
    </source>
</evidence>
<evidence type="ECO:0000256" key="10">
    <source>
        <dbReference type="ARBA" id="ARBA00022840"/>
    </source>
</evidence>
<dbReference type="OrthoDB" id="9801161at2"/>
<keyword evidence="6" id="KW-0808">Transferase</keyword>
<dbReference type="GO" id="GO:0004550">
    <property type="term" value="F:nucleoside diphosphate kinase activity"/>
    <property type="evidence" value="ECO:0007669"/>
    <property type="project" value="UniProtKB-EC"/>
</dbReference>
<feature type="region of interest" description="Disordered" evidence="15">
    <location>
        <begin position="100"/>
        <end position="120"/>
    </location>
</feature>
<feature type="binding site" evidence="13">
    <location>
        <position position="92"/>
    </location>
    <ligand>
        <name>ATP</name>
        <dbReference type="ChEBI" id="CHEBI:30616"/>
    </ligand>
</feature>
<organism evidence="17 18">
    <name type="scientific">Lentisphaera araneosa HTCC2155</name>
    <dbReference type="NCBI Taxonomy" id="313628"/>
    <lineage>
        <taxon>Bacteria</taxon>
        <taxon>Pseudomonadati</taxon>
        <taxon>Lentisphaerota</taxon>
        <taxon>Lentisphaeria</taxon>
        <taxon>Lentisphaerales</taxon>
        <taxon>Lentisphaeraceae</taxon>
        <taxon>Lentisphaera</taxon>
    </lineage>
</organism>